<evidence type="ECO:0000313" key="2">
    <source>
        <dbReference type="Proteomes" id="UP000019140"/>
    </source>
</evidence>
<evidence type="ECO:0000313" key="1">
    <source>
        <dbReference type="EMBL" id="ETW92192.1"/>
    </source>
</evidence>
<evidence type="ECO:0008006" key="3">
    <source>
        <dbReference type="Google" id="ProtNLM"/>
    </source>
</evidence>
<sequence>HYRIIDEVDFLVWSAVLAFENAQYPLVDRRTEIGRWAQRAVINIAINEQIAARAQVLTQAGLGPLDAAHLTCAEAAACDCLLTCDDVMVRRAQRVALPLHVSNPMTYIEEQTDD</sequence>
<name>W4L2C9_9BACT</name>
<comment type="caution">
    <text evidence="1">The sequence shown here is derived from an EMBL/GenBank/DDBJ whole genome shotgun (WGS) entry which is preliminary data.</text>
</comment>
<dbReference type="HOGENOM" id="CLU_2113944_0_0_7"/>
<protein>
    <recommendedName>
        <fullName evidence="3">PIN domain-containing protein</fullName>
    </recommendedName>
</protein>
<reference evidence="1 2" key="1">
    <citation type="journal article" date="2014" name="Nature">
        <title>An environmental bacterial taxon with a large and distinct metabolic repertoire.</title>
        <authorList>
            <person name="Wilson M.C."/>
            <person name="Mori T."/>
            <person name="Ruckert C."/>
            <person name="Uria A.R."/>
            <person name="Helf M.J."/>
            <person name="Takada K."/>
            <person name="Gernert C."/>
            <person name="Steffens U.A."/>
            <person name="Heycke N."/>
            <person name="Schmitt S."/>
            <person name="Rinke C."/>
            <person name="Helfrich E.J."/>
            <person name="Brachmann A.O."/>
            <person name="Gurgui C."/>
            <person name="Wakimoto T."/>
            <person name="Kracht M."/>
            <person name="Crusemann M."/>
            <person name="Hentschel U."/>
            <person name="Abe I."/>
            <person name="Matsunaga S."/>
            <person name="Kalinowski J."/>
            <person name="Takeyama H."/>
            <person name="Piel J."/>
        </authorList>
    </citation>
    <scope>NUCLEOTIDE SEQUENCE [LARGE SCALE GENOMIC DNA]</scope>
    <source>
        <strain evidence="2">TSY2</strain>
    </source>
</reference>
<dbReference type="Proteomes" id="UP000019140">
    <property type="component" value="Unassembled WGS sequence"/>
</dbReference>
<dbReference type="AlphaFoldDB" id="W4L2C9"/>
<organism evidence="1 2">
    <name type="scientific">Candidatus Entotheonella gemina</name>
    <dbReference type="NCBI Taxonomy" id="1429439"/>
    <lineage>
        <taxon>Bacteria</taxon>
        <taxon>Pseudomonadati</taxon>
        <taxon>Nitrospinota/Tectimicrobiota group</taxon>
        <taxon>Candidatus Tectimicrobiota</taxon>
        <taxon>Candidatus Entotheonellia</taxon>
        <taxon>Candidatus Entotheonellales</taxon>
        <taxon>Candidatus Entotheonellaceae</taxon>
        <taxon>Candidatus Entotheonella</taxon>
    </lineage>
</organism>
<feature type="non-terminal residue" evidence="1">
    <location>
        <position position="1"/>
    </location>
</feature>
<dbReference type="EMBL" id="AZHX01003031">
    <property type="protein sequence ID" value="ETW92192.1"/>
    <property type="molecule type" value="Genomic_DNA"/>
</dbReference>
<keyword evidence="2" id="KW-1185">Reference proteome</keyword>
<dbReference type="SUPFAM" id="SSF88723">
    <property type="entry name" value="PIN domain-like"/>
    <property type="match status" value="1"/>
</dbReference>
<gene>
    <name evidence="1" type="ORF">ETSY2_54215</name>
</gene>
<proteinExistence type="predicted"/>
<accession>W4L2C9</accession>
<dbReference type="InterPro" id="IPR029060">
    <property type="entry name" value="PIN-like_dom_sf"/>
</dbReference>